<keyword evidence="1" id="KW-0732">Signal</keyword>
<dbReference type="Pfam" id="PF07617">
    <property type="entry name" value="DUF1579"/>
    <property type="match status" value="1"/>
</dbReference>
<evidence type="ECO:0000256" key="1">
    <source>
        <dbReference type="SAM" id="SignalP"/>
    </source>
</evidence>
<dbReference type="RefSeq" id="WP_164449068.1">
    <property type="nucleotide sequence ID" value="NZ_SAIY01000008.1"/>
</dbReference>
<dbReference type="Proteomes" id="UP000478148">
    <property type="component" value="Unassembled WGS sequence"/>
</dbReference>
<name>A0A6M1LAJ0_9ACTN</name>
<feature type="signal peptide" evidence="1">
    <location>
        <begin position="1"/>
        <end position="30"/>
    </location>
</feature>
<dbReference type="EMBL" id="SAIY01000008">
    <property type="protein sequence ID" value="NGM15219.1"/>
    <property type="molecule type" value="Genomic_DNA"/>
</dbReference>
<protein>
    <submittedName>
        <fullName evidence="2">DUF1579 domain-containing protein</fullName>
    </submittedName>
</protein>
<gene>
    <name evidence="2" type="ORF">ENC19_22485</name>
</gene>
<feature type="chain" id="PRO_5026746665" evidence="1">
    <location>
        <begin position="31"/>
        <end position="194"/>
    </location>
</feature>
<reference evidence="2 3" key="1">
    <citation type="submission" date="2020-02" db="EMBL/GenBank/DDBJ databases">
        <title>Draft Genome Sequence of Verrucosispora sp. Strain CWR15, Isolated from Gulf of Mexico Sponge.</title>
        <authorList>
            <person name="Kennedy S.J."/>
            <person name="Cella E."/>
            <person name="Azarian T."/>
            <person name="Baker B.J."/>
            <person name="Shaw L.N."/>
        </authorList>
    </citation>
    <scope>NUCLEOTIDE SEQUENCE [LARGE SCALE GENOMIC DNA]</scope>
    <source>
        <strain evidence="2 3">CWR15</strain>
    </source>
</reference>
<organism evidence="2 3">
    <name type="scientific">Verrucosispora sioxanthis</name>
    <dbReference type="NCBI Taxonomy" id="2499994"/>
    <lineage>
        <taxon>Bacteria</taxon>
        <taxon>Bacillati</taxon>
        <taxon>Actinomycetota</taxon>
        <taxon>Actinomycetes</taxon>
        <taxon>Micromonosporales</taxon>
        <taxon>Micromonosporaceae</taxon>
        <taxon>Micromonospora</taxon>
    </lineage>
</organism>
<evidence type="ECO:0000313" key="3">
    <source>
        <dbReference type="Proteomes" id="UP000478148"/>
    </source>
</evidence>
<dbReference type="InterPro" id="IPR011473">
    <property type="entry name" value="DUF1579"/>
</dbReference>
<sequence>MPMRISSTTAALTGVALVAAAVLSPAVAQATGSFGSSAQRVAPTSALQPLKKLTGKWTCTGATTLPDGSQLAFDTQSTAKFILDGNFMRWQETNTIDGTPIASAEYIWGWDAQQGLFTADRFDNSGQRGAQTTPGWVDNTLTSTGVLIQPDGTSLPLTTTITKTARDAFTVQATISLGAEPGAASVVSASSCVR</sequence>
<accession>A0A6M1LAJ0</accession>
<dbReference type="AlphaFoldDB" id="A0A6M1LAJ0"/>
<comment type="caution">
    <text evidence="2">The sequence shown here is derived from an EMBL/GenBank/DDBJ whole genome shotgun (WGS) entry which is preliminary data.</text>
</comment>
<evidence type="ECO:0000313" key="2">
    <source>
        <dbReference type="EMBL" id="NGM15219.1"/>
    </source>
</evidence>
<keyword evidence="3" id="KW-1185">Reference proteome</keyword>
<proteinExistence type="predicted"/>